<keyword evidence="2" id="KW-1185">Reference proteome</keyword>
<name>A0A9Q3H8X6_9BASI</name>
<dbReference type="EMBL" id="AVOT02013212">
    <property type="protein sequence ID" value="MBW0495642.1"/>
    <property type="molecule type" value="Genomic_DNA"/>
</dbReference>
<evidence type="ECO:0000313" key="2">
    <source>
        <dbReference type="Proteomes" id="UP000765509"/>
    </source>
</evidence>
<dbReference type="Proteomes" id="UP000765509">
    <property type="component" value="Unassembled WGS sequence"/>
</dbReference>
<gene>
    <name evidence="1" type="ORF">O181_035357</name>
</gene>
<proteinExistence type="predicted"/>
<accession>A0A9Q3H8X6</accession>
<protein>
    <submittedName>
        <fullName evidence="1">Uncharacterized protein</fullName>
    </submittedName>
</protein>
<organism evidence="1 2">
    <name type="scientific">Austropuccinia psidii MF-1</name>
    <dbReference type="NCBI Taxonomy" id="1389203"/>
    <lineage>
        <taxon>Eukaryota</taxon>
        <taxon>Fungi</taxon>
        <taxon>Dikarya</taxon>
        <taxon>Basidiomycota</taxon>
        <taxon>Pucciniomycotina</taxon>
        <taxon>Pucciniomycetes</taxon>
        <taxon>Pucciniales</taxon>
        <taxon>Sphaerophragmiaceae</taxon>
        <taxon>Austropuccinia</taxon>
    </lineage>
</organism>
<comment type="caution">
    <text evidence="1">The sequence shown here is derived from an EMBL/GenBank/DDBJ whole genome shotgun (WGS) entry which is preliminary data.</text>
</comment>
<dbReference type="AlphaFoldDB" id="A0A9Q3H8X6"/>
<evidence type="ECO:0000313" key="1">
    <source>
        <dbReference type="EMBL" id="MBW0495642.1"/>
    </source>
</evidence>
<sequence>MPCLRTKSLTKKKAQSRYLICLRNLLSIKTWTAAWLSQKIALSKSPTNCPSWLIACTRCWVESDSAIYSAAHVESATTDYRFEPQSIGVFPHLRVFEIPTPSRIAP</sequence>
<reference evidence="1" key="1">
    <citation type="submission" date="2021-03" db="EMBL/GenBank/DDBJ databases">
        <title>Draft genome sequence of rust myrtle Austropuccinia psidii MF-1, a brazilian biotype.</title>
        <authorList>
            <person name="Quecine M.C."/>
            <person name="Pachon D.M.R."/>
            <person name="Bonatelli M.L."/>
            <person name="Correr F.H."/>
            <person name="Franceschini L.M."/>
            <person name="Leite T.F."/>
            <person name="Margarido G.R.A."/>
            <person name="Almeida C.A."/>
            <person name="Ferrarezi J.A."/>
            <person name="Labate C.A."/>
        </authorList>
    </citation>
    <scope>NUCLEOTIDE SEQUENCE</scope>
    <source>
        <strain evidence="1">MF-1</strain>
    </source>
</reference>